<dbReference type="PANTHER" id="PTHR37984:SF9">
    <property type="entry name" value="INTEGRASE CATALYTIC DOMAIN-CONTAINING PROTEIN"/>
    <property type="match status" value="1"/>
</dbReference>
<evidence type="ECO:0008006" key="4">
    <source>
        <dbReference type="Google" id="ProtNLM"/>
    </source>
</evidence>
<dbReference type="Gene3D" id="2.40.70.10">
    <property type="entry name" value="Acid Proteases"/>
    <property type="match status" value="1"/>
</dbReference>
<protein>
    <recommendedName>
        <fullName evidence="4">CCHC-type domain-containing protein</fullName>
    </recommendedName>
</protein>
<dbReference type="CDD" id="cd05481">
    <property type="entry name" value="retropepsin_like_LTR_1"/>
    <property type="match status" value="1"/>
</dbReference>
<feature type="compositionally biased region" description="Polar residues" evidence="1">
    <location>
        <begin position="198"/>
        <end position="209"/>
    </location>
</feature>
<dbReference type="GeneID" id="126882006"/>
<dbReference type="InterPro" id="IPR021109">
    <property type="entry name" value="Peptidase_aspartic_dom_sf"/>
</dbReference>
<name>A0ABM5JXR8_DIAVI</name>
<dbReference type="InterPro" id="IPR050951">
    <property type="entry name" value="Retrovirus_Pol_polyprotein"/>
</dbReference>
<feature type="compositionally biased region" description="Basic and acidic residues" evidence="1">
    <location>
        <begin position="187"/>
        <end position="196"/>
    </location>
</feature>
<dbReference type="RefSeq" id="XP_050502734.1">
    <property type="nucleotide sequence ID" value="XM_050646777.1"/>
</dbReference>
<proteinExistence type="predicted"/>
<evidence type="ECO:0000313" key="2">
    <source>
        <dbReference type="EnsemblMetazoa" id="XP_050502734.1"/>
    </source>
</evidence>
<feature type="region of interest" description="Disordered" evidence="1">
    <location>
        <begin position="187"/>
        <end position="216"/>
    </location>
</feature>
<dbReference type="EnsemblMetazoa" id="XM_050646777.1">
    <property type="protein sequence ID" value="XP_050502734.1"/>
    <property type="gene ID" value="LOC126882006"/>
</dbReference>
<dbReference type="SUPFAM" id="SSF50630">
    <property type="entry name" value="Acid proteases"/>
    <property type="match status" value="1"/>
</dbReference>
<keyword evidence="3" id="KW-1185">Reference proteome</keyword>
<reference evidence="2" key="1">
    <citation type="submission" date="2025-05" db="UniProtKB">
        <authorList>
            <consortium name="EnsemblMetazoa"/>
        </authorList>
    </citation>
    <scope>IDENTIFICATION</scope>
</reference>
<sequence length="454" mass="52282">MQMSGNVYENWKFFIQRFKNYLQATELTKKPEITQCAQLLQLIGDEGFKIYNTFKFSTEEKDKLELLIKKFEAHFKPKSNVSNARYCLFTRKQEEGESVDKFITDIINKAKNCELENLEDSLIKTCITCGVADETMRQRLLEEDEMSLEKAINLCKSIESSKIQSEKMKSEEVHYVKKRNFNKKYENREQWEDRRVNPTHSKSQDGQFNGKSGSSSGCSRCGMEHRGQPCKAYKAKCNLCNKIGHYAKKCFQKQIKYVDVDDSESDDLFIGLVNTKNSSFDDDFMINFEVNKRKLSCRLDTGAMANVISINKLNSLEVNVELQKTNCRLTTFSDETLRVIGKCSLECKYKDNMYNIMFYVVEINSPTVLGLPTCKALNILKRINTIEKSENNLNSREVTFKNDYSDVKKIFKEVFSGIGCLDEPYKIVLNETAQPVIPTSSKKDSTTIKGETKT</sequence>
<dbReference type="PANTHER" id="PTHR37984">
    <property type="entry name" value="PROTEIN CBG26694"/>
    <property type="match status" value="1"/>
</dbReference>
<accession>A0ABM5JXR8</accession>
<evidence type="ECO:0000313" key="3">
    <source>
        <dbReference type="Proteomes" id="UP001652700"/>
    </source>
</evidence>
<evidence type="ECO:0000256" key="1">
    <source>
        <dbReference type="SAM" id="MobiDB-lite"/>
    </source>
</evidence>
<dbReference type="Proteomes" id="UP001652700">
    <property type="component" value="Unplaced"/>
</dbReference>
<organism evidence="2 3">
    <name type="scientific">Diabrotica virgifera virgifera</name>
    <name type="common">western corn rootworm</name>
    <dbReference type="NCBI Taxonomy" id="50390"/>
    <lineage>
        <taxon>Eukaryota</taxon>
        <taxon>Metazoa</taxon>
        <taxon>Ecdysozoa</taxon>
        <taxon>Arthropoda</taxon>
        <taxon>Hexapoda</taxon>
        <taxon>Insecta</taxon>
        <taxon>Pterygota</taxon>
        <taxon>Neoptera</taxon>
        <taxon>Endopterygota</taxon>
        <taxon>Coleoptera</taxon>
        <taxon>Polyphaga</taxon>
        <taxon>Cucujiformia</taxon>
        <taxon>Chrysomeloidea</taxon>
        <taxon>Chrysomelidae</taxon>
        <taxon>Galerucinae</taxon>
        <taxon>Diabroticina</taxon>
        <taxon>Diabroticites</taxon>
        <taxon>Diabrotica</taxon>
    </lineage>
</organism>